<proteinExistence type="predicted"/>
<dbReference type="PANTHER" id="PTHR30383:SF5">
    <property type="entry name" value="SGNH HYDROLASE-TYPE ESTERASE DOMAIN-CONTAINING PROTEIN"/>
    <property type="match status" value="1"/>
</dbReference>
<dbReference type="STRING" id="61635.BN85310640"/>
<sequence length="203" mass="23948">MKIVCQGDSITDCNRFHTDQPLGDGYVYLLQQERKNDTIINRGISGNRIPELFERWQKDTIEEKPDLLFILVGINEIWHKYKHNKPMTTKEYQANYERLIIETKKDLPNVKICLLEPFVFPIGHYEPQWMPDLLEEQKNVYELSFKYHTGFIPLQKIFDEALIHHTMVELLPDGVHPSLEGHKVIKEAIVEYLTLINFETPLK</sequence>
<dbReference type="OrthoDB" id="9794725at2"/>
<dbReference type="KEGG" id="abra:BN85310640"/>
<dbReference type="SUPFAM" id="SSF52266">
    <property type="entry name" value="SGNH hydrolase"/>
    <property type="match status" value="1"/>
</dbReference>
<accession>U4KP24</accession>
<dbReference type="InterPro" id="IPR051532">
    <property type="entry name" value="Ester_Hydrolysis_Enzymes"/>
</dbReference>
<feature type="domain" description="SGNH hydrolase-type esterase" evidence="1">
    <location>
        <begin position="7"/>
        <end position="184"/>
    </location>
</feature>
<dbReference type="PANTHER" id="PTHR30383">
    <property type="entry name" value="THIOESTERASE 1/PROTEASE 1/LYSOPHOSPHOLIPASE L1"/>
    <property type="match status" value="1"/>
</dbReference>
<dbReference type="EMBL" id="FO681348">
    <property type="protein sequence ID" value="CCV66085.1"/>
    <property type="molecule type" value="Genomic_DNA"/>
</dbReference>
<keyword evidence="3" id="KW-1185">Reference proteome</keyword>
<dbReference type="Pfam" id="PF13472">
    <property type="entry name" value="Lipase_GDSL_2"/>
    <property type="match status" value="1"/>
</dbReference>
<evidence type="ECO:0000313" key="2">
    <source>
        <dbReference type="EMBL" id="CCV66085.1"/>
    </source>
</evidence>
<reference evidence="2 3" key="1">
    <citation type="journal article" date="2013" name="J. Mol. Microbiol. Biotechnol.">
        <title>Analysis of the Complete Genomes of Acholeplasma brassicae , A. palmae and A. laidlawii and Their Comparison to the Obligate Parasites from ' Candidatus Phytoplasma'.</title>
        <authorList>
            <person name="Kube M."/>
            <person name="Siewert C."/>
            <person name="Migdoll A.M."/>
            <person name="Duduk B."/>
            <person name="Holz S."/>
            <person name="Rabus R."/>
            <person name="Seemuller E."/>
            <person name="Mitrovic J."/>
            <person name="Muller I."/>
            <person name="Buttner C."/>
            <person name="Reinhardt R."/>
        </authorList>
    </citation>
    <scope>NUCLEOTIDE SEQUENCE [LARGE SCALE GENOMIC DNA]</scope>
    <source>
        <strain evidence="3">0502</strain>
    </source>
</reference>
<dbReference type="GO" id="GO:0004622">
    <property type="term" value="F:phosphatidylcholine lysophospholipase activity"/>
    <property type="evidence" value="ECO:0007669"/>
    <property type="project" value="TreeGrafter"/>
</dbReference>
<name>U4KP24_9MOLU</name>
<dbReference type="Proteomes" id="UP000032737">
    <property type="component" value="Chromosome"/>
</dbReference>
<protein>
    <submittedName>
        <fullName evidence="2">Lipolytic protein G-D-S-L family</fullName>
    </submittedName>
</protein>
<dbReference type="InterPro" id="IPR013830">
    <property type="entry name" value="SGNH_hydro"/>
</dbReference>
<dbReference type="CDD" id="cd01834">
    <property type="entry name" value="SGNH_hydrolase_like_2"/>
    <property type="match status" value="1"/>
</dbReference>
<organism evidence="2 3">
    <name type="scientific">Acholeplasma brassicae</name>
    <dbReference type="NCBI Taxonomy" id="61635"/>
    <lineage>
        <taxon>Bacteria</taxon>
        <taxon>Bacillati</taxon>
        <taxon>Mycoplasmatota</taxon>
        <taxon>Mollicutes</taxon>
        <taxon>Acholeplasmatales</taxon>
        <taxon>Acholeplasmataceae</taxon>
        <taxon>Acholeplasma</taxon>
    </lineage>
</organism>
<dbReference type="Gene3D" id="3.40.50.1110">
    <property type="entry name" value="SGNH hydrolase"/>
    <property type="match status" value="1"/>
</dbReference>
<evidence type="ECO:0000313" key="3">
    <source>
        <dbReference type="Proteomes" id="UP000032737"/>
    </source>
</evidence>
<dbReference type="HOGENOM" id="CLU_051989_5_2_14"/>
<dbReference type="RefSeq" id="WP_030004945.1">
    <property type="nucleotide sequence ID" value="NC_022549.1"/>
</dbReference>
<evidence type="ECO:0000259" key="1">
    <source>
        <dbReference type="Pfam" id="PF13472"/>
    </source>
</evidence>
<dbReference type="InterPro" id="IPR036514">
    <property type="entry name" value="SGNH_hydro_sf"/>
</dbReference>
<dbReference type="AlphaFoldDB" id="U4KP24"/>
<gene>
    <name evidence="2" type="ORF">BN85310640</name>
</gene>